<reference evidence="1 2" key="1">
    <citation type="submission" date="2023-10" db="EMBL/GenBank/DDBJ databases">
        <title>Glaciecola aquimarina strain GGW-M5 nov., isolated from a coastal seawater.</title>
        <authorList>
            <person name="Bayburt H."/>
            <person name="Kim J.M."/>
            <person name="Choi B.J."/>
            <person name="Jeon C.O."/>
        </authorList>
    </citation>
    <scope>NUCLEOTIDE SEQUENCE [LARGE SCALE GENOMIC DNA]</scope>
    <source>
        <strain evidence="1 2">KCTC 32108</strain>
    </source>
</reference>
<dbReference type="RefSeq" id="WP_316027721.1">
    <property type="nucleotide sequence ID" value="NZ_JAWDIO010000002.1"/>
</dbReference>
<dbReference type="SUPFAM" id="SSF46785">
    <property type="entry name" value="Winged helix' DNA-binding domain"/>
    <property type="match status" value="1"/>
</dbReference>
<sequence length="56" mass="6351">MPNIELSNSERLILEIVRRERTSTRVAIASRLNFSKVQATNLTKALLDKKLVIDQG</sequence>
<comment type="caution">
    <text evidence="1">The sequence shown here is derived from an EMBL/GenBank/DDBJ whole genome shotgun (WGS) entry which is preliminary data.</text>
</comment>
<name>A0ABU3T1U0_9ALTE</name>
<organism evidence="1 2">
    <name type="scientific">Paraglaciecola aquimarina</name>
    <dbReference type="NCBI Taxonomy" id="1235557"/>
    <lineage>
        <taxon>Bacteria</taxon>
        <taxon>Pseudomonadati</taxon>
        <taxon>Pseudomonadota</taxon>
        <taxon>Gammaproteobacteria</taxon>
        <taxon>Alteromonadales</taxon>
        <taxon>Alteromonadaceae</taxon>
        <taxon>Paraglaciecola</taxon>
    </lineage>
</organism>
<evidence type="ECO:0000313" key="1">
    <source>
        <dbReference type="EMBL" id="MDU0356218.1"/>
    </source>
</evidence>
<evidence type="ECO:0000313" key="2">
    <source>
        <dbReference type="Proteomes" id="UP001247805"/>
    </source>
</evidence>
<dbReference type="Gene3D" id="1.10.10.10">
    <property type="entry name" value="Winged helix-like DNA-binding domain superfamily/Winged helix DNA-binding domain"/>
    <property type="match status" value="1"/>
</dbReference>
<dbReference type="Proteomes" id="UP001247805">
    <property type="component" value="Unassembled WGS sequence"/>
</dbReference>
<proteinExistence type="predicted"/>
<dbReference type="InterPro" id="IPR036390">
    <property type="entry name" value="WH_DNA-bd_sf"/>
</dbReference>
<accession>A0ABU3T1U0</accession>
<dbReference type="InterPro" id="IPR036388">
    <property type="entry name" value="WH-like_DNA-bd_sf"/>
</dbReference>
<gene>
    <name evidence="1" type="ORF">RS130_22115</name>
</gene>
<protein>
    <recommendedName>
        <fullName evidence="3">MarR family transcriptional regulator</fullName>
    </recommendedName>
</protein>
<keyword evidence="2" id="KW-1185">Reference proteome</keyword>
<evidence type="ECO:0008006" key="3">
    <source>
        <dbReference type="Google" id="ProtNLM"/>
    </source>
</evidence>
<dbReference type="EMBL" id="JAWDIO010000002">
    <property type="protein sequence ID" value="MDU0356218.1"/>
    <property type="molecule type" value="Genomic_DNA"/>
</dbReference>